<sequence length="706" mass="82944">MCFLQHDLIDSYSTHQQVVSFVWAATRSLIPEDLLGDYMTWRALRKNISNFVKLRRFERFSLKQCMHQLKVSHYPLLSKTTFLNCTCNGFNGSLQNKLFRNWIYWYFSHVVVPLLGNNFYVTERETGKQDIFYYPRPIWKKLFRSTVSHLKDLNYSILDRASLEKILCERVKVQSKFIWYKSVNNVLHELYVVLKSIKAEDPNKLGASVFDYNEVYQRLYQFITRVRNGSEDFHKLFIVVADVAKAYDSIDQDMLIGIMNDVIPRDTYFFRNYSRFVCTKNSIKVMPYRLGSFHCSKNHDIMKIEASIQLNSSRHVFIDKGTGVEVSNHMLHRVLSEHLKHNILQIGPDYYLQEVGITQGSVLSSLLCSFYYGYLERNVIFPFLEKAYEISSRADKRELEFLDADDHENKLPKNASSSFNSTEVRVSHKPITNSNKPQNLLLRFVDDFLFISTSEQQASSFFTRMRRGFKAFNSYMNFKKFGFNFNIEGNPVAERFYTGADGKKFIPWCGLLINSENLEIQADYTRYWGSHVSSTITIQPNTGSGCTLQKKLCDYVRPKCYPLFYDSNINSLPTVTLNAYQAFLLCAMKFHCYARSMPSFNELNPSYILDIFLFSFRYMYKLLKKRMHQVEIRQNVKPILKLRKTEMLWLGLCAYARVLKKKQSRYKELISMVRSKIAELDVDYSIPYLRYAVDDSHSSLFWEIAF</sequence>
<evidence type="ECO:0000256" key="4">
    <source>
        <dbReference type="ARBA" id="ARBA00022454"/>
    </source>
</evidence>
<comment type="subcellular location">
    <subcellularLocation>
        <location evidence="13">Nucleus</location>
    </subcellularLocation>
    <subcellularLocation>
        <location evidence="13">Chromosome</location>
        <location evidence="13">Telomere</location>
    </subcellularLocation>
</comment>
<dbReference type="InterPro" id="IPR021891">
    <property type="entry name" value="Telomerase_RBD"/>
</dbReference>
<gene>
    <name evidence="15" type="primary">TERT</name>
    <name evidence="15" type="ORF">KSP40_PGU009291</name>
</gene>
<comment type="caution">
    <text evidence="15">The sequence shown here is derived from an EMBL/GenBank/DDBJ whole genome shotgun (WGS) entry which is preliminary data.</text>
</comment>
<evidence type="ECO:0000256" key="8">
    <source>
        <dbReference type="ARBA" id="ARBA00022842"/>
    </source>
</evidence>
<dbReference type="PANTHER" id="PTHR12066:SF0">
    <property type="entry name" value="TELOMERASE REVERSE TRANSCRIPTASE"/>
    <property type="match status" value="1"/>
</dbReference>
<dbReference type="SMART" id="SM00975">
    <property type="entry name" value="Telomerase_RBD"/>
    <property type="match status" value="1"/>
</dbReference>
<keyword evidence="11 13" id="KW-0539">Nucleus</keyword>
<evidence type="ECO:0000256" key="13">
    <source>
        <dbReference type="RuleBase" id="RU365061"/>
    </source>
</evidence>
<keyword evidence="8 13" id="KW-0460">Magnesium</keyword>
<evidence type="ECO:0000256" key="2">
    <source>
        <dbReference type="ARBA" id="ARBA00012493"/>
    </source>
</evidence>
<dbReference type="InterPro" id="IPR049139">
    <property type="entry name" value="TERT_C"/>
</dbReference>
<dbReference type="PRINTS" id="PR01365">
    <property type="entry name" value="TELOMERASERT"/>
</dbReference>
<dbReference type="Proteomes" id="UP001412067">
    <property type="component" value="Unassembled WGS sequence"/>
</dbReference>
<dbReference type="GO" id="GO:0003964">
    <property type="term" value="F:RNA-directed DNA polymerase activity"/>
    <property type="evidence" value="ECO:0007669"/>
    <property type="project" value="UniProtKB-KW"/>
</dbReference>
<protein>
    <recommendedName>
        <fullName evidence="3 13">Telomerase reverse transcriptase</fullName>
        <ecNumber evidence="2 13">2.7.7.49</ecNumber>
    </recommendedName>
    <alternativeName>
        <fullName evidence="13">Telomerase catalytic subunit</fullName>
    </alternativeName>
</protein>
<dbReference type="Pfam" id="PF21399">
    <property type="entry name" value="TERT_C"/>
    <property type="match status" value="1"/>
</dbReference>
<evidence type="ECO:0000256" key="10">
    <source>
        <dbReference type="ARBA" id="ARBA00022918"/>
    </source>
</evidence>
<name>A0ABR2LST4_9ASPA</name>
<dbReference type="EMBL" id="JBBWWR010000015">
    <property type="protein sequence ID" value="KAK8949965.1"/>
    <property type="molecule type" value="Genomic_DNA"/>
</dbReference>
<evidence type="ECO:0000256" key="9">
    <source>
        <dbReference type="ARBA" id="ARBA00022895"/>
    </source>
</evidence>
<keyword evidence="7 13" id="KW-0479">Metal-binding</keyword>
<evidence type="ECO:0000256" key="6">
    <source>
        <dbReference type="ARBA" id="ARBA00022695"/>
    </source>
</evidence>
<evidence type="ECO:0000313" key="15">
    <source>
        <dbReference type="EMBL" id="KAK8949965.1"/>
    </source>
</evidence>
<organism evidence="15 16">
    <name type="scientific">Platanthera guangdongensis</name>
    <dbReference type="NCBI Taxonomy" id="2320717"/>
    <lineage>
        <taxon>Eukaryota</taxon>
        <taxon>Viridiplantae</taxon>
        <taxon>Streptophyta</taxon>
        <taxon>Embryophyta</taxon>
        <taxon>Tracheophyta</taxon>
        <taxon>Spermatophyta</taxon>
        <taxon>Magnoliopsida</taxon>
        <taxon>Liliopsida</taxon>
        <taxon>Asparagales</taxon>
        <taxon>Orchidaceae</taxon>
        <taxon>Orchidoideae</taxon>
        <taxon>Orchideae</taxon>
        <taxon>Orchidinae</taxon>
        <taxon>Platanthera</taxon>
    </lineage>
</organism>
<dbReference type="Pfam" id="PF12009">
    <property type="entry name" value="Telomerase_RBD"/>
    <property type="match status" value="1"/>
</dbReference>
<comment type="similarity">
    <text evidence="1 13">Belongs to the reverse transcriptase family. Telomerase subfamily.</text>
</comment>
<keyword evidence="4 13" id="KW-0158">Chromosome</keyword>
<dbReference type="Gene3D" id="1.10.357.90">
    <property type="match status" value="1"/>
</dbReference>
<proteinExistence type="inferred from homology"/>
<accession>A0ABR2LST4</accession>
<dbReference type="InterPro" id="IPR003545">
    <property type="entry name" value="Telomerase_RT"/>
</dbReference>
<comment type="catalytic activity">
    <reaction evidence="12 13">
        <text>DNA(n) + a 2'-deoxyribonucleoside 5'-triphosphate = DNA(n+1) + diphosphate</text>
        <dbReference type="Rhea" id="RHEA:22508"/>
        <dbReference type="Rhea" id="RHEA-COMP:17339"/>
        <dbReference type="Rhea" id="RHEA-COMP:17340"/>
        <dbReference type="ChEBI" id="CHEBI:33019"/>
        <dbReference type="ChEBI" id="CHEBI:61560"/>
        <dbReference type="ChEBI" id="CHEBI:173112"/>
        <dbReference type="EC" id="2.7.7.49"/>
    </reaction>
</comment>
<keyword evidence="9 13" id="KW-0779">Telomere</keyword>
<dbReference type="CDD" id="cd01648">
    <property type="entry name" value="TERT"/>
    <property type="match status" value="1"/>
</dbReference>
<dbReference type="InterPro" id="IPR000477">
    <property type="entry name" value="RT_dom"/>
</dbReference>
<dbReference type="PANTHER" id="PTHR12066">
    <property type="entry name" value="TELOMERASE REVERSE TRANSCRIPTASE"/>
    <property type="match status" value="1"/>
</dbReference>
<evidence type="ECO:0000256" key="11">
    <source>
        <dbReference type="ARBA" id="ARBA00023242"/>
    </source>
</evidence>
<evidence type="ECO:0000256" key="1">
    <source>
        <dbReference type="ARBA" id="ARBA00008001"/>
    </source>
</evidence>
<comment type="function">
    <text evidence="13">Telomerase is a ribonucleoprotein enzyme essential for the replication of chromosome termini in most eukaryotes. It elongates telomeres. It is a reverse transcriptase that adds simple sequence repeats to chromosome ends by copying a template sequence within the RNA component of the enzyme.</text>
</comment>
<evidence type="ECO:0000256" key="12">
    <source>
        <dbReference type="ARBA" id="ARBA00048173"/>
    </source>
</evidence>
<dbReference type="Gene3D" id="1.10.132.70">
    <property type="match status" value="1"/>
</dbReference>
<evidence type="ECO:0000256" key="3">
    <source>
        <dbReference type="ARBA" id="ARBA00016182"/>
    </source>
</evidence>
<keyword evidence="10 13" id="KW-0695">RNA-directed DNA polymerase</keyword>
<feature type="domain" description="Reverse transcriptase" evidence="14">
    <location>
        <begin position="174"/>
        <end position="513"/>
    </location>
</feature>
<keyword evidence="5 13" id="KW-0808">Transferase</keyword>
<evidence type="ECO:0000256" key="5">
    <source>
        <dbReference type="ARBA" id="ARBA00022679"/>
    </source>
</evidence>
<dbReference type="PROSITE" id="PS50878">
    <property type="entry name" value="RT_POL"/>
    <property type="match status" value="1"/>
</dbReference>
<evidence type="ECO:0000256" key="7">
    <source>
        <dbReference type="ARBA" id="ARBA00022723"/>
    </source>
</evidence>
<evidence type="ECO:0000313" key="16">
    <source>
        <dbReference type="Proteomes" id="UP001412067"/>
    </source>
</evidence>
<dbReference type="Gene3D" id="3.30.70.2630">
    <property type="match status" value="1"/>
</dbReference>
<keyword evidence="16" id="KW-1185">Reference proteome</keyword>
<reference evidence="15 16" key="1">
    <citation type="journal article" date="2022" name="Nat. Plants">
        <title>Genomes of leafy and leafless Platanthera orchids illuminate the evolution of mycoheterotrophy.</title>
        <authorList>
            <person name="Li M.H."/>
            <person name="Liu K.W."/>
            <person name="Li Z."/>
            <person name="Lu H.C."/>
            <person name="Ye Q.L."/>
            <person name="Zhang D."/>
            <person name="Wang J.Y."/>
            <person name="Li Y.F."/>
            <person name="Zhong Z.M."/>
            <person name="Liu X."/>
            <person name="Yu X."/>
            <person name="Liu D.K."/>
            <person name="Tu X.D."/>
            <person name="Liu B."/>
            <person name="Hao Y."/>
            <person name="Liao X.Y."/>
            <person name="Jiang Y.T."/>
            <person name="Sun W.H."/>
            <person name="Chen J."/>
            <person name="Chen Y.Q."/>
            <person name="Ai Y."/>
            <person name="Zhai J.W."/>
            <person name="Wu S.S."/>
            <person name="Zhou Z."/>
            <person name="Hsiao Y.Y."/>
            <person name="Wu W.L."/>
            <person name="Chen Y.Y."/>
            <person name="Lin Y.F."/>
            <person name="Hsu J.L."/>
            <person name="Li C.Y."/>
            <person name="Wang Z.W."/>
            <person name="Zhao X."/>
            <person name="Zhong W.Y."/>
            <person name="Ma X.K."/>
            <person name="Ma L."/>
            <person name="Huang J."/>
            <person name="Chen G.Z."/>
            <person name="Huang M.Z."/>
            <person name="Huang L."/>
            <person name="Peng D.H."/>
            <person name="Luo Y.B."/>
            <person name="Zou S.Q."/>
            <person name="Chen S.P."/>
            <person name="Lan S."/>
            <person name="Tsai W.C."/>
            <person name="Van de Peer Y."/>
            <person name="Liu Z.J."/>
        </authorList>
    </citation>
    <scope>NUCLEOTIDE SEQUENCE [LARGE SCALE GENOMIC DNA]</scope>
    <source>
        <strain evidence="15">Lor288</strain>
    </source>
</reference>
<evidence type="ECO:0000259" key="14">
    <source>
        <dbReference type="PROSITE" id="PS50878"/>
    </source>
</evidence>
<dbReference type="EC" id="2.7.7.49" evidence="2 13"/>
<keyword evidence="6 13" id="KW-0548">Nucleotidyltransferase</keyword>